<sequence length="256" mass="27662">MGHRRVAIVTGSASGLGVQTVLGLAGQGYDIVINYRKNGERAAELKAQVEALGVRCLTVQADISQEEGCQRLVAETRSAFASIDILVNNAGPYIFEHKKMTEYTSDEWHQMLNGNLSSVFYLCKEIIPMMRRQHWGRIITFGFTQSNQAAGWPGRSAYAAAKVGVVSLTRTLAQEEADAGITVNMICPGDITGEHKEMTIAAAEAAVQNAQGAQRRFGVGEDIARVVRFLCTPEADFITGAIVDVNGGLTLEQIVT</sequence>
<evidence type="ECO:0000256" key="1">
    <source>
        <dbReference type="ARBA" id="ARBA00006484"/>
    </source>
</evidence>
<evidence type="ECO:0000313" key="2">
    <source>
        <dbReference type="EMBL" id="MFD1677611.1"/>
    </source>
</evidence>
<dbReference type="CDD" id="cd05233">
    <property type="entry name" value="SDR_c"/>
    <property type="match status" value="1"/>
</dbReference>
<comment type="caution">
    <text evidence="2">The sequence shown here is derived from an EMBL/GenBank/DDBJ whole genome shotgun (WGS) entry which is preliminary data.</text>
</comment>
<keyword evidence="3" id="KW-1185">Reference proteome</keyword>
<protein>
    <submittedName>
        <fullName evidence="2">SDR family oxidoreductase</fullName>
    </submittedName>
</protein>
<gene>
    <name evidence="2" type="ORF">ACFSB2_23395</name>
</gene>
<dbReference type="PRINTS" id="PR00081">
    <property type="entry name" value="GDHRDH"/>
</dbReference>
<organism evidence="2 3">
    <name type="scientific">Alicyclobacillus fodiniaquatilis</name>
    <dbReference type="NCBI Taxonomy" id="1661150"/>
    <lineage>
        <taxon>Bacteria</taxon>
        <taxon>Bacillati</taxon>
        <taxon>Bacillota</taxon>
        <taxon>Bacilli</taxon>
        <taxon>Bacillales</taxon>
        <taxon>Alicyclobacillaceae</taxon>
        <taxon>Alicyclobacillus</taxon>
    </lineage>
</organism>
<dbReference type="PRINTS" id="PR00080">
    <property type="entry name" value="SDRFAMILY"/>
</dbReference>
<comment type="similarity">
    <text evidence="1">Belongs to the short-chain dehydrogenases/reductases (SDR) family.</text>
</comment>
<name>A0ABW4JNL1_9BACL</name>
<dbReference type="Proteomes" id="UP001597079">
    <property type="component" value="Unassembled WGS sequence"/>
</dbReference>
<dbReference type="Gene3D" id="3.40.50.720">
    <property type="entry name" value="NAD(P)-binding Rossmann-like Domain"/>
    <property type="match status" value="1"/>
</dbReference>
<dbReference type="PANTHER" id="PTHR42879:SF2">
    <property type="entry name" value="3-OXOACYL-[ACYL-CARRIER-PROTEIN] REDUCTASE FABG"/>
    <property type="match status" value="1"/>
</dbReference>
<dbReference type="InterPro" id="IPR002347">
    <property type="entry name" value="SDR_fam"/>
</dbReference>
<proteinExistence type="inferred from homology"/>
<dbReference type="InterPro" id="IPR036291">
    <property type="entry name" value="NAD(P)-bd_dom_sf"/>
</dbReference>
<dbReference type="RefSeq" id="WP_377945521.1">
    <property type="nucleotide sequence ID" value="NZ_JBHUCX010000095.1"/>
</dbReference>
<reference evidence="3" key="1">
    <citation type="journal article" date="2019" name="Int. J. Syst. Evol. Microbiol.">
        <title>The Global Catalogue of Microorganisms (GCM) 10K type strain sequencing project: providing services to taxonomists for standard genome sequencing and annotation.</title>
        <authorList>
            <consortium name="The Broad Institute Genomics Platform"/>
            <consortium name="The Broad Institute Genome Sequencing Center for Infectious Disease"/>
            <person name="Wu L."/>
            <person name="Ma J."/>
        </authorList>
    </citation>
    <scope>NUCLEOTIDE SEQUENCE [LARGE SCALE GENOMIC DNA]</scope>
    <source>
        <strain evidence="3">CGMCC 1.12286</strain>
    </source>
</reference>
<dbReference type="InterPro" id="IPR050259">
    <property type="entry name" value="SDR"/>
</dbReference>
<evidence type="ECO:0000313" key="3">
    <source>
        <dbReference type="Proteomes" id="UP001597079"/>
    </source>
</evidence>
<dbReference type="EMBL" id="JBHUCX010000095">
    <property type="protein sequence ID" value="MFD1677611.1"/>
    <property type="molecule type" value="Genomic_DNA"/>
</dbReference>
<accession>A0ABW4JNL1</accession>
<dbReference type="PANTHER" id="PTHR42879">
    <property type="entry name" value="3-OXOACYL-(ACYL-CARRIER-PROTEIN) REDUCTASE"/>
    <property type="match status" value="1"/>
</dbReference>
<dbReference type="SUPFAM" id="SSF51735">
    <property type="entry name" value="NAD(P)-binding Rossmann-fold domains"/>
    <property type="match status" value="1"/>
</dbReference>
<dbReference type="Pfam" id="PF13561">
    <property type="entry name" value="adh_short_C2"/>
    <property type="match status" value="1"/>
</dbReference>